<keyword evidence="2" id="KW-1185">Reference proteome</keyword>
<reference evidence="1 2" key="1">
    <citation type="submission" date="2021-01" db="EMBL/GenBank/DDBJ databases">
        <title>Genomic Encyclopedia of Type Strains, Phase IV (KMG-IV): sequencing the most valuable type-strain genomes for metagenomic binning, comparative biology and taxonomic classification.</title>
        <authorList>
            <person name="Goeker M."/>
        </authorList>
    </citation>
    <scope>NUCLEOTIDE SEQUENCE [LARGE SCALE GENOMIC DNA]</scope>
    <source>
        <strain evidence="1 2">DSM 25890</strain>
    </source>
</reference>
<dbReference type="EMBL" id="JAFBEE010000001">
    <property type="protein sequence ID" value="MBM7613689.1"/>
    <property type="molecule type" value="Genomic_DNA"/>
</dbReference>
<proteinExistence type="predicted"/>
<dbReference type="RefSeq" id="WP_204399972.1">
    <property type="nucleotide sequence ID" value="NZ_JAFBEE010000001.1"/>
</dbReference>
<sequence>MKKFCVQSLIIGIGIGMIMTASFNFLVDDGNEPLAIAAGGLAIVDETGIEKTIGDLKKNLEAGQSSVEGNKDDFIKEEETTESEVENQKDIKENKDNGMQAKKMVENNRGNRKDTQAEMVRIVISSGMNTYNIANLLWQEGLISDTQAFTDLAHEKGYTKIFKAGLREIPRSITVEEILEILIQIPEKTLSN</sequence>
<protein>
    <submittedName>
        <fullName evidence="1">Nucleic acid-binding Zn-ribbon protein</fullName>
    </submittedName>
</protein>
<accession>A0ABS2NM85</accession>
<dbReference type="Gene3D" id="3.30.1490.480">
    <property type="entry name" value="Endolytic murein transglycosylase"/>
    <property type="match status" value="1"/>
</dbReference>
<evidence type="ECO:0000313" key="1">
    <source>
        <dbReference type="EMBL" id="MBM7613689.1"/>
    </source>
</evidence>
<dbReference type="Proteomes" id="UP001314796">
    <property type="component" value="Unassembled WGS sequence"/>
</dbReference>
<comment type="caution">
    <text evidence="1">The sequence shown here is derived from an EMBL/GenBank/DDBJ whole genome shotgun (WGS) entry which is preliminary data.</text>
</comment>
<organism evidence="1 2">
    <name type="scientific">Alkaliphilus hydrothermalis</name>
    <dbReference type="NCBI Taxonomy" id="1482730"/>
    <lineage>
        <taxon>Bacteria</taxon>
        <taxon>Bacillati</taxon>
        <taxon>Bacillota</taxon>
        <taxon>Clostridia</taxon>
        <taxon>Peptostreptococcales</taxon>
        <taxon>Natronincolaceae</taxon>
        <taxon>Alkaliphilus</taxon>
    </lineage>
</organism>
<gene>
    <name evidence="1" type="ORF">JOC73_000197</name>
</gene>
<evidence type="ECO:0000313" key="2">
    <source>
        <dbReference type="Proteomes" id="UP001314796"/>
    </source>
</evidence>
<name>A0ABS2NM85_9FIRM</name>